<evidence type="ECO:0000313" key="1">
    <source>
        <dbReference type="EMBL" id="KPJ02460.1"/>
    </source>
</evidence>
<dbReference type="AlphaFoldDB" id="A0A194QBU2"/>
<evidence type="ECO:0000313" key="2">
    <source>
        <dbReference type="Proteomes" id="UP000053268"/>
    </source>
</evidence>
<proteinExistence type="predicted"/>
<protein>
    <submittedName>
        <fullName evidence="1">Uncharacterized protein</fullName>
    </submittedName>
</protein>
<dbReference type="EMBL" id="KQ459232">
    <property type="protein sequence ID" value="KPJ02460.1"/>
    <property type="molecule type" value="Genomic_DNA"/>
</dbReference>
<dbReference type="Proteomes" id="UP000053268">
    <property type="component" value="Unassembled WGS sequence"/>
</dbReference>
<organism evidence="1 2">
    <name type="scientific">Papilio xuthus</name>
    <name type="common">Asian swallowtail butterfly</name>
    <dbReference type="NCBI Taxonomy" id="66420"/>
    <lineage>
        <taxon>Eukaryota</taxon>
        <taxon>Metazoa</taxon>
        <taxon>Ecdysozoa</taxon>
        <taxon>Arthropoda</taxon>
        <taxon>Hexapoda</taxon>
        <taxon>Insecta</taxon>
        <taxon>Pterygota</taxon>
        <taxon>Neoptera</taxon>
        <taxon>Endopterygota</taxon>
        <taxon>Lepidoptera</taxon>
        <taxon>Glossata</taxon>
        <taxon>Ditrysia</taxon>
        <taxon>Papilionoidea</taxon>
        <taxon>Papilionidae</taxon>
        <taxon>Papilioninae</taxon>
        <taxon>Papilio</taxon>
    </lineage>
</organism>
<reference evidence="1 2" key="1">
    <citation type="journal article" date="2015" name="Nat. Commun.">
        <title>Outbred genome sequencing and CRISPR/Cas9 gene editing in butterflies.</title>
        <authorList>
            <person name="Li X."/>
            <person name="Fan D."/>
            <person name="Zhang W."/>
            <person name="Liu G."/>
            <person name="Zhang L."/>
            <person name="Zhao L."/>
            <person name="Fang X."/>
            <person name="Chen L."/>
            <person name="Dong Y."/>
            <person name="Chen Y."/>
            <person name="Ding Y."/>
            <person name="Zhao R."/>
            <person name="Feng M."/>
            <person name="Zhu Y."/>
            <person name="Feng Y."/>
            <person name="Jiang X."/>
            <person name="Zhu D."/>
            <person name="Xiang H."/>
            <person name="Feng X."/>
            <person name="Li S."/>
            <person name="Wang J."/>
            <person name="Zhang G."/>
            <person name="Kronforst M.R."/>
            <person name="Wang W."/>
        </authorList>
    </citation>
    <scope>NUCLEOTIDE SEQUENCE [LARGE SCALE GENOMIC DNA]</scope>
    <source>
        <strain evidence="1">Ya'a_city_454_Px</strain>
        <tissue evidence="1">Whole body</tissue>
    </source>
</reference>
<keyword evidence="2" id="KW-1185">Reference proteome</keyword>
<gene>
    <name evidence="1" type="ORF">RR46_09663</name>
</gene>
<accession>A0A194QBU2</accession>
<name>A0A194QBU2_PAPXU</name>
<sequence>MWEGYWFILPYLHPSWSELRCGAARDVGRVLVYPALLASLVVGVEVWGREGCGKGTGLSCPPATLVAEDVWRPRGLWEGTGLSCPPAALVV</sequence>